<evidence type="ECO:0000256" key="3">
    <source>
        <dbReference type="ARBA" id="ARBA00022741"/>
    </source>
</evidence>
<dbReference type="PROSITE" id="PS50893">
    <property type="entry name" value="ABC_TRANSPORTER_2"/>
    <property type="match status" value="1"/>
</dbReference>
<dbReference type="GO" id="GO:0006865">
    <property type="term" value="P:amino acid transport"/>
    <property type="evidence" value="ECO:0007669"/>
    <property type="project" value="UniProtKB-KW"/>
</dbReference>
<dbReference type="InterPro" id="IPR027417">
    <property type="entry name" value="P-loop_NTPase"/>
</dbReference>
<dbReference type="GO" id="GO:0016887">
    <property type="term" value="F:ATP hydrolysis activity"/>
    <property type="evidence" value="ECO:0007669"/>
    <property type="project" value="InterPro"/>
</dbReference>
<reference evidence="9 10" key="1">
    <citation type="journal article" date="2018" name="Int. J. Syst. Evol. Microbiol.">
        <title>Glycomyces paridis sp. nov., isolated from the medicinal plant Paris polyphylla.</title>
        <authorList>
            <person name="Fang X.M."/>
            <person name="Bai J.L."/>
            <person name="Su J."/>
            <person name="Zhao L.L."/>
            <person name="Liu H.Y."/>
            <person name="Ma B.P."/>
            <person name="Zhang Y.Q."/>
            <person name="Yu L.Y."/>
        </authorList>
    </citation>
    <scope>NUCLEOTIDE SEQUENCE [LARGE SCALE GENOMIC DNA]</scope>
    <source>
        <strain evidence="9 10">CPCC 204357</strain>
    </source>
</reference>
<evidence type="ECO:0000313" key="10">
    <source>
        <dbReference type="Proteomes" id="UP000305792"/>
    </source>
</evidence>
<dbReference type="SUPFAM" id="SSF52540">
    <property type="entry name" value="P-loop containing nucleoside triphosphate hydrolases"/>
    <property type="match status" value="1"/>
</dbReference>
<evidence type="ECO:0000256" key="1">
    <source>
        <dbReference type="ARBA" id="ARBA00022448"/>
    </source>
</evidence>
<dbReference type="InterPro" id="IPR017871">
    <property type="entry name" value="ABC_transporter-like_CS"/>
</dbReference>
<dbReference type="Pfam" id="PF00005">
    <property type="entry name" value="ABC_tran"/>
    <property type="match status" value="1"/>
</dbReference>
<comment type="caution">
    <text evidence="9">The sequence shown here is derived from an EMBL/GenBank/DDBJ whole genome shotgun (WGS) entry which is preliminary data.</text>
</comment>
<keyword evidence="10" id="KW-1185">Reference proteome</keyword>
<evidence type="ECO:0000259" key="8">
    <source>
        <dbReference type="PROSITE" id="PS50893"/>
    </source>
</evidence>
<dbReference type="GO" id="GO:0005524">
    <property type="term" value="F:ATP binding"/>
    <property type="evidence" value="ECO:0007669"/>
    <property type="project" value="UniProtKB-KW"/>
</dbReference>
<dbReference type="OrthoDB" id="9802264at2"/>
<dbReference type="SMART" id="SM00382">
    <property type="entry name" value="AAA"/>
    <property type="match status" value="1"/>
</dbReference>
<keyword evidence="5" id="KW-1278">Translocase</keyword>
<keyword evidence="4 9" id="KW-0067">ATP-binding</keyword>
<evidence type="ECO:0000256" key="7">
    <source>
        <dbReference type="ARBA" id="ARBA00023136"/>
    </source>
</evidence>
<feature type="domain" description="ABC transporter" evidence="8">
    <location>
        <begin position="7"/>
        <end position="242"/>
    </location>
</feature>
<dbReference type="Gene3D" id="3.40.50.300">
    <property type="entry name" value="P-loop containing nucleotide triphosphate hydrolases"/>
    <property type="match status" value="1"/>
</dbReference>
<keyword evidence="7" id="KW-0472">Membrane</keyword>
<keyword evidence="6" id="KW-0029">Amino-acid transport</keyword>
<keyword evidence="3" id="KW-0547">Nucleotide-binding</keyword>
<proteinExistence type="predicted"/>
<gene>
    <name evidence="9" type="ORF">E9998_20875</name>
</gene>
<dbReference type="PROSITE" id="PS00211">
    <property type="entry name" value="ABC_TRANSPORTER_1"/>
    <property type="match status" value="1"/>
</dbReference>
<dbReference type="PANTHER" id="PTHR43166:SF30">
    <property type="entry name" value="METHIONINE IMPORT ATP-BINDING PROTEIN METN"/>
    <property type="match status" value="1"/>
</dbReference>
<sequence>MGSAPSISLSGVTKRFGDLTALDAVDLDVAPGEIFGILGRSGAGKSTLLRTANLLTRPDSGTVTVDGAELTALHGRELRRARAKTAMIFQHFNLLSNRNAASNVALPLRFGRVPRAARRARALELLDLVGLADKAKAYPGQLSGGQRQRLAISRALAADPAVLLSDEATSALDTDTTDEILDLLARLNRELGLTILLITHELEVITRICHRAAVMDSGRFVETGPVPELLADPGSRLGSQARRLAARLLGEGAAL</sequence>
<accession>A0A4S8P6P6</accession>
<dbReference type="InterPro" id="IPR050086">
    <property type="entry name" value="MetN_ABC_transporter-like"/>
</dbReference>
<organism evidence="9 10">
    <name type="scientific">Glycomyces paridis</name>
    <dbReference type="NCBI Taxonomy" id="2126555"/>
    <lineage>
        <taxon>Bacteria</taxon>
        <taxon>Bacillati</taxon>
        <taxon>Actinomycetota</taxon>
        <taxon>Actinomycetes</taxon>
        <taxon>Glycomycetales</taxon>
        <taxon>Glycomycetaceae</taxon>
        <taxon>Glycomyces</taxon>
    </lineage>
</organism>
<evidence type="ECO:0000256" key="2">
    <source>
        <dbReference type="ARBA" id="ARBA00022475"/>
    </source>
</evidence>
<protein>
    <submittedName>
        <fullName evidence="9">ATP-binding cassette domain-containing protein</fullName>
    </submittedName>
</protein>
<keyword evidence="1" id="KW-0813">Transport</keyword>
<name>A0A4S8P6P6_9ACTN</name>
<dbReference type="AlphaFoldDB" id="A0A4S8P6P6"/>
<evidence type="ECO:0000313" key="9">
    <source>
        <dbReference type="EMBL" id="THV24472.1"/>
    </source>
</evidence>
<dbReference type="Proteomes" id="UP000305792">
    <property type="component" value="Unassembled WGS sequence"/>
</dbReference>
<keyword evidence="2" id="KW-1003">Cell membrane</keyword>
<evidence type="ECO:0000256" key="5">
    <source>
        <dbReference type="ARBA" id="ARBA00022967"/>
    </source>
</evidence>
<evidence type="ECO:0000256" key="4">
    <source>
        <dbReference type="ARBA" id="ARBA00022840"/>
    </source>
</evidence>
<dbReference type="InterPro" id="IPR003593">
    <property type="entry name" value="AAA+_ATPase"/>
</dbReference>
<dbReference type="EMBL" id="STGX01000018">
    <property type="protein sequence ID" value="THV24472.1"/>
    <property type="molecule type" value="Genomic_DNA"/>
</dbReference>
<evidence type="ECO:0000256" key="6">
    <source>
        <dbReference type="ARBA" id="ARBA00022970"/>
    </source>
</evidence>
<dbReference type="PANTHER" id="PTHR43166">
    <property type="entry name" value="AMINO ACID IMPORT ATP-BINDING PROTEIN"/>
    <property type="match status" value="1"/>
</dbReference>
<dbReference type="InterPro" id="IPR003439">
    <property type="entry name" value="ABC_transporter-like_ATP-bd"/>
</dbReference>